<dbReference type="AlphaFoldDB" id="A0A0F9WTS6"/>
<organism evidence="1">
    <name type="scientific">marine sediment metagenome</name>
    <dbReference type="NCBI Taxonomy" id="412755"/>
    <lineage>
        <taxon>unclassified sequences</taxon>
        <taxon>metagenomes</taxon>
        <taxon>ecological metagenomes</taxon>
    </lineage>
</organism>
<reference evidence="1" key="1">
    <citation type="journal article" date="2015" name="Nature">
        <title>Complex archaea that bridge the gap between prokaryotes and eukaryotes.</title>
        <authorList>
            <person name="Spang A."/>
            <person name="Saw J.H."/>
            <person name="Jorgensen S.L."/>
            <person name="Zaremba-Niedzwiedzka K."/>
            <person name="Martijn J."/>
            <person name="Lind A.E."/>
            <person name="van Eijk R."/>
            <person name="Schleper C."/>
            <person name="Guy L."/>
            <person name="Ettema T.J."/>
        </authorList>
    </citation>
    <scope>NUCLEOTIDE SEQUENCE</scope>
</reference>
<comment type="caution">
    <text evidence="1">The sequence shown here is derived from an EMBL/GenBank/DDBJ whole genome shotgun (WGS) entry which is preliminary data.</text>
</comment>
<dbReference type="EMBL" id="LAZR01000116">
    <property type="protein sequence ID" value="KKN89721.1"/>
    <property type="molecule type" value="Genomic_DNA"/>
</dbReference>
<gene>
    <name evidence="1" type="ORF">LCGC14_0235670</name>
</gene>
<sequence>MKFHASNKTYKETIMRFGALNKMNKQYHALVEISNAVERLISLIDNEHLRSDLPTAVRSHLAEIEIRLKDVE</sequence>
<name>A0A0F9WTS6_9ZZZZ</name>
<protein>
    <submittedName>
        <fullName evidence="1">Uncharacterized protein</fullName>
    </submittedName>
</protein>
<accession>A0A0F9WTS6</accession>
<evidence type="ECO:0000313" key="1">
    <source>
        <dbReference type="EMBL" id="KKN89721.1"/>
    </source>
</evidence>
<proteinExistence type="predicted"/>